<dbReference type="Proteomes" id="UP000002601">
    <property type="component" value="Chromosome"/>
</dbReference>
<dbReference type="KEGG" id="dsa:Desal_1110"/>
<dbReference type="AlphaFoldDB" id="C6C111"/>
<dbReference type="HOGENOM" id="CLU_1508259_0_0_7"/>
<gene>
    <name evidence="1" type="ordered locus">Desal_1110</name>
</gene>
<evidence type="ECO:0000313" key="1">
    <source>
        <dbReference type="EMBL" id="ACS79174.1"/>
    </source>
</evidence>
<accession>C6C111</accession>
<dbReference type="STRING" id="526222.Desal_1110"/>
<dbReference type="eggNOG" id="ENOG50317TN">
    <property type="taxonomic scope" value="Bacteria"/>
</dbReference>
<name>C6C111_MARSD</name>
<dbReference type="OrthoDB" id="5453622at2"/>
<evidence type="ECO:0000313" key="2">
    <source>
        <dbReference type="Proteomes" id="UP000002601"/>
    </source>
</evidence>
<reference evidence="1 2" key="1">
    <citation type="submission" date="2009-06" db="EMBL/GenBank/DDBJ databases">
        <title>Complete sequence of Desulfovibrio salexigens DSM 2638.</title>
        <authorList>
            <consortium name="US DOE Joint Genome Institute"/>
            <person name="Lucas S."/>
            <person name="Copeland A."/>
            <person name="Lapidus A."/>
            <person name="Glavina del Rio T."/>
            <person name="Tice H."/>
            <person name="Bruce D."/>
            <person name="Goodwin L."/>
            <person name="Pitluck S."/>
            <person name="Munk A.C."/>
            <person name="Brettin T."/>
            <person name="Detter J.C."/>
            <person name="Han C."/>
            <person name="Tapia R."/>
            <person name="Larimer F."/>
            <person name="Land M."/>
            <person name="Hauser L."/>
            <person name="Kyrpides N."/>
            <person name="Anderson I."/>
            <person name="Wall J.D."/>
            <person name="Arkin A.P."/>
            <person name="Dehal P."/>
            <person name="Chivian D."/>
            <person name="Giles B."/>
            <person name="Hazen T.C."/>
        </authorList>
    </citation>
    <scope>NUCLEOTIDE SEQUENCE [LARGE SCALE GENOMIC DNA]</scope>
    <source>
        <strain evidence="2">ATCC 14822 / DSM 2638 / NCIMB 8403 / VKM B-1763</strain>
    </source>
</reference>
<dbReference type="EMBL" id="CP001649">
    <property type="protein sequence ID" value="ACS79174.1"/>
    <property type="molecule type" value="Genomic_DNA"/>
</dbReference>
<keyword evidence="2" id="KW-1185">Reference proteome</keyword>
<sequence>MNKSTAGIEAQLEELRGAENFIGFCAFDLFLDDDESKRKDGVLKISRHNLTPETGFLKFTFIVDVYGDKLIRKQVLDLFARFHDSELKSDTDPDFMYIKPPEPASQKDRAWFIGEVFFHFDSVKGSSKENVVRFFLPFLTLRLPLEFSDLQWWETEDEVCEHKKSAIQAITEFIKSKF</sequence>
<proteinExistence type="predicted"/>
<protein>
    <submittedName>
        <fullName evidence="1">Uncharacterized protein</fullName>
    </submittedName>
</protein>
<organism evidence="1 2">
    <name type="scientific">Maridesulfovibrio salexigens (strain ATCC 14822 / DSM 2638 / NCIMB 8403 / VKM B-1763)</name>
    <name type="common">Desulfovibrio salexigens</name>
    <dbReference type="NCBI Taxonomy" id="526222"/>
    <lineage>
        <taxon>Bacteria</taxon>
        <taxon>Pseudomonadati</taxon>
        <taxon>Thermodesulfobacteriota</taxon>
        <taxon>Desulfovibrionia</taxon>
        <taxon>Desulfovibrionales</taxon>
        <taxon>Desulfovibrionaceae</taxon>
        <taxon>Maridesulfovibrio</taxon>
    </lineage>
</organism>
<dbReference type="RefSeq" id="WP_015850993.1">
    <property type="nucleotide sequence ID" value="NC_012881.1"/>
</dbReference>